<comment type="caution">
    <text evidence="1">The sequence shown here is derived from an EMBL/GenBank/DDBJ whole genome shotgun (WGS) entry which is preliminary data.</text>
</comment>
<sequence>MNKLYIFVCLSMLITACGGGGSQSITAVPLPPAGEPLPVPIESQPAVTEFSLEESNPKEAGDMIGSSAKTSHEIVVPNGFALSSERSFDLRITRAQDDNEAAYLSLCSDYKQYNDGSYSINYDSCLLRTSLSDINYEAVIIVTNDTPGLVAALWFMDESKKPLITDWRF</sequence>
<dbReference type="Proteomes" id="UP000006251">
    <property type="component" value="Unassembled WGS sequence"/>
</dbReference>
<keyword evidence="2" id="KW-1185">Reference proteome</keyword>
<protein>
    <recommendedName>
        <fullName evidence="3">Lipoprotein</fullName>
    </recommendedName>
</protein>
<name>K6ZUQ0_9ALTE</name>
<organism evidence="1 2">
    <name type="scientific">Brumicola pallidula DSM 14239 = ACAM 615</name>
    <dbReference type="NCBI Taxonomy" id="1121922"/>
    <lineage>
        <taxon>Bacteria</taxon>
        <taxon>Pseudomonadati</taxon>
        <taxon>Pseudomonadota</taxon>
        <taxon>Gammaproteobacteria</taxon>
        <taxon>Alteromonadales</taxon>
        <taxon>Alteromonadaceae</taxon>
        <taxon>Brumicola</taxon>
    </lineage>
</organism>
<gene>
    <name evidence="1" type="ORF">GPAL_0179</name>
</gene>
<dbReference type="PROSITE" id="PS51257">
    <property type="entry name" value="PROKAR_LIPOPROTEIN"/>
    <property type="match status" value="1"/>
</dbReference>
<dbReference type="EMBL" id="BAEQ01000004">
    <property type="protein sequence ID" value="GAC27060.1"/>
    <property type="molecule type" value="Genomic_DNA"/>
</dbReference>
<evidence type="ECO:0000313" key="2">
    <source>
        <dbReference type="Proteomes" id="UP000006251"/>
    </source>
</evidence>
<dbReference type="STRING" id="1121922.GCA_000428905_02507"/>
<accession>K6ZUQ0</accession>
<dbReference type="AlphaFoldDB" id="K6ZUQ0"/>
<dbReference type="OrthoDB" id="6228890at2"/>
<dbReference type="RefSeq" id="WP_006008250.1">
    <property type="nucleotide sequence ID" value="NZ_AUAV01000013.1"/>
</dbReference>
<evidence type="ECO:0000313" key="1">
    <source>
        <dbReference type="EMBL" id="GAC27060.1"/>
    </source>
</evidence>
<evidence type="ECO:0008006" key="3">
    <source>
        <dbReference type="Google" id="ProtNLM"/>
    </source>
</evidence>
<proteinExistence type="predicted"/>
<reference evidence="2" key="1">
    <citation type="journal article" date="2014" name="Environ. Microbiol.">
        <title>Comparative genomics of the marine bacterial genus Glaciecola reveals the high degree of genomic diversity and genomic characteristic for cold adaptation.</title>
        <authorList>
            <person name="Qin Q.L."/>
            <person name="Xie B.B."/>
            <person name="Yu Y."/>
            <person name="Shu Y.L."/>
            <person name="Rong J.C."/>
            <person name="Zhang Y.J."/>
            <person name="Zhao D.L."/>
            <person name="Chen X.L."/>
            <person name="Zhang X.Y."/>
            <person name="Chen B."/>
            <person name="Zhou B.C."/>
            <person name="Zhang Y.Z."/>
        </authorList>
    </citation>
    <scope>NUCLEOTIDE SEQUENCE [LARGE SCALE GENOMIC DNA]</scope>
    <source>
        <strain evidence="2">ACAM 615</strain>
    </source>
</reference>